<proteinExistence type="predicted"/>
<evidence type="ECO:0000313" key="3">
    <source>
        <dbReference type="EMBL" id="KAK2702219.1"/>
    </source>
</evidence>
<feature type="domain" description="Fibronectin type-III" evidence="2">
    <location>
        <begin position="51"/>
        <end position="145"/>
    </location>
</feature>
<comment type="caution">
    <text evidence="3">The sequence shown here is derived from an EMBL/GenBank/DDBJ whole genome shotgun (WGS) entry which is preliminary data.</text>
</comment>
<evidence type="ECO:0000259" key="2">
    <source>
        <dbReference type="PROSITE" id="PS50853"/>
    </source>
</evidence>
<accession>A0AA88H8A0</accession>
<evidence type="ECO:0000313" key="4">
    <source>
        <dbReference type="Proteomes" id="UP001187531"/>
    </source>
</evidence>
<protein>
    <recommendedName>
        <fullName evidence="2">Fibronectin type-III domain-containing protein</fullName>
    </recommendedName>
</protein>
<dbReference type="InterPro" id="IPR036116">
    <property type="entry name" value="FN3_sf"/>
</dbReference>
<dbReference type="PROSITE" id="PS50853">
    <property type="entry name" value="FN3"/>
    <property type="match status" value="1"/>
</dbReference>
<dbReference type="CDD" id="cd00063">
    <property type="entry name" value="FN3"/>
    <property type="match status" value="1"/>
</dbReference>
<name>A0AA88H8A0_ARTSF</name>
<dbReference type="SUPFAM" id="SSF49265">
    <property type="entry name" value="Fibronectin type III"/>
    <property type="match status" value="1"/>
</dbReference>
<dbReference type="SMART" id="SM00060">
    <property type="entry name" value="FN3"/>
    <property type="match status" value="1"/>
</dbReference>
<evidence type="ECO:0000256" key="1">
    <source>
        <dbReference type="ARBA" id="ARBA00022737"/>
    </source>
</evidence>
<dbReference type="PANTHER" id="PTHR13817">
    <property type="entry name" value="TITIN"/>
    <property type="match status" value="1"/>
</dbReference>
<gene>
    <name evidence="3" type="ORF">QYM36_019171</name>
</gene>
<dbReference type="Proteomes" id="UP001187531">
    <property type="component" value="Unassembled WGS sequence"/>
</dbReference>
<reference evidence="3" key="1">
    <citation type="submission" date="2023-07" db="EMBL/GenBank/DDBJ databases">
        <title>Chromosome-level genome assembly of Artemia franciscana.</title>
        <authorList>
            <person name="Jo E."/>
        </authorList>
    </citation>
    <scope>NUCLEOTIDE SEQUENCE</scope>
    <source>
        <tissue evidence="3">Whole body</tissue>
    </source>
</reference>
<dbReference type="FunFam" id="2.60.40.10:FF:000802">
    <property type="entry name" value="Muscle M-line assembly protein unc-89"/>
    <property type="match status" value="1"/>
</dbReference>
<keyword evidence="4" id="KW-1185">Reference proteome</keyword>
<keyword evidence="1" id="KW-0677">Repeat</keyword>
<dbReference type="Gene3D" id="2.60.40.10">
    <property type="entry name" value="Immunoglobulins"/>
    <property type="match status" value="1"/>
</dbReference>
<dbReference type="InterPro" id="IPR003961">
    <property type="entry name" value="FN3_dom"/>
</dbReference>
<dbReference type="PANTHER" id="PTHR13817:SF73">
    <property type="entry name" value="FIBRONECTIN TYPE-III DOMAIN-CONTAINING PROTEIN"/>
    <property type="match status" value="1"/>
</dbReference>
<sequence>MQWLPTFVYILNTCDSFQGNFMHFEAALESRPKRPLTDQYADFDRLRKTGVPLPLADRPIISGMTDRYLTLSWKPSIPIGPREPVTYMVEMSDCPDGEWFTVRNRILGNVCDIRNLDPQKDYRFRIRVENKYGLSDPSPYAITYR</sequence>
<dbReference type="InterPro" id="IPR050964">
    <property type="entry name" value="Striated_Muscle_Regulatory"/>
</dbReference>
<dbReference type="Pfam" id="PF00041">
    <property type="entry name" value="fn3"/>
    <property type="match status" value="1"/>
</dbReference>
<dbReference type="InterPro" id="IPR013783">
    <property type="entry name" value="Ig-like_fold"/>
</dbReference>
<dbReference type="AlphaFoldDB" id="A0AA88H8A0"/>
<organism evidence="3 4">
    <name type="scientific">Artemia franciscana</name>
    <name type="common">Brine shrimp</name>
    <name type="synonym">Artemia sanfranciscana</name>
    <dbReference type="NCBI Taxonomy" id="6661"/>
    <lineage>
        <taxon>Eukaryota</taxon>
        <taxon>Metazoa</taxon>
        <taxon>Ecdysozoa</taxon>
        <taxon>Arthropoda</taxon>
        <taxon>Crustacea</taxon>
        <taxon>Branchiopoda</taxon>
        <taxon>Anostraca</taxon>
        <taxon>Artemiidae</taxon>
        <taxon>Artemia</taxon>
    </lineage>
</organism>
<dbReference type="EMBL" id="JAVRJZ010000570">
    <property type="protein sequence ID" value="KAK2702219.1"/>
    <property type="molecule type" value="Genomic_DNA"/>
</dbReference>